<dbReference type="Proteomes" id="UP001222296">
    <property type="component" value="Chromosome"/>
</dbReference>
<dbReference type="InterPro" id="IPR051907">
    <property type="entry name" value="DoxX-like_oxidoreductase"/>
</dbReference>
<keyword evidence="5 7" id="KW-1133">Transmembrane helix</keyword>
<protein>
    <submittedName>
        <fullName evidence="8">DoxX family protein</fullName>
    </submittedName>
</protein>
<evidence type="ECO:0000256" key="7">
    <source>
        <dbReference type="SAM" id="Phobius"/>
    </source>
</evidence>
<gene>
    <name evidence="9" type="ORF">J1G54_00330</name>
    <name evidence="8" type="ORF">N5925_06950</name>
    <name evidence="10" type="ORF">QBL01_00850</name>
</gene>
<evidence type="ECO:0000256" key="6">
    <source>
        <dbReference type="ARBA" id="ARBA00023136"/>
    </source>
</evidence>
<dbReference type="PANTHER" id="PTHR33452:SF4">
    <property type="entry name" value="BLL4328 PROTEIN"/>
    <property type="match status" value="1"/>
</dbReference>
<evidence type="ECO:0000256" key="3">
    <source>
        <dbReference type="ARBA" id="ARBA00022475"/>
    </source>
</evidence>
<evidence type="ECO:0000256" key="5">
    <source>
        <dbReference type="ARBA" id="ARBA00022989"/>
    </source>
</evidence>
<evidence type="ECO:0000256" key="1">
    <source>
        <dbReference type="ARBA" id="ARBA00004651"/>
    </source>
</evidence>
<dbReference type="GO" id="GO:0005886">
    <property type="term" value="C:plasma membrane"/>
    <property type="evidence" value="ECO:0007669"/>
    <property type="project" value="UniProtKB-SubCell"/>
</dbReference>
<dbReference type="EMBL" id="JAODIR010000033">
    <property type="protein sequence ID" value="MDD2168333.1"/>
    <property type="molecule type" value="Genomic_DNA"/>
</dbReference>
<feature type="transmembrane region" description="Helical" evidence="7">
    <location>
        <begin position="12"/>
        <end position="32"/>
    </location>
</feature>
<comment type="subcellular location">
    <subcellularLocation>
        <location evidence="1">Cell membrane</location>
        <topology evidence="1">Multi-pass membrane protein</topology>
    </subcellularLocation>
</comment>
<reference evidence="10" key="3">
    <citation type="submission" date="2023-04" db="EMBL/GenBank/DDBJ databases">
        <title>Molecular characterization of the Integrative and Conjugative elements harboring multidrug-resistance gene from Glaesserella (Haemophilus) parasuis.</title>
        <authorList>
            <person name="Che Y."/>
            <person name="Zhou L."/>
        </authorList>
    </citation>
    <scope>NUCLEOTIDE SEQUENCE</scope>
    <source>
        <strain evidence="10">Z44</strain>
    </source>
</reference>
<dbReference type="AlphaFoldDB" id="A0A084EFU5"/>
<name>A0A084EFU5_GLAPU</name>
<evidence type="ECO:0000256" key="2">
    <source>
        <dbReference type="ARBA" id="ARBA00006679"/>
    </source>
</evidence>
<feature type="transmembrane region" description="Helical" evidence="7">
    <location>
        <begin position="81"/>
        <end position="102"/>
    </location>
</feature>
<sequence>MNNFFEKLAQTFSPYILLITRVLVGYMFLLHGTAKFFELPISMTGGNGAVPLFSLFGVAGVLEIVGGILLILGLFTRATAFILAGQMAVAYFMFHAASGAIFDPISNKGEAAALFSMAFLLLWHSGAGKLSLDAKLRK</sequence>
<proteinExistence type="inferred from homology"/>
<reference evidence="9" key="1">
    <citation type="submission" date="2021-03" db="EMBL/GenBank/DDBJ databases">
        <title>Characterization of a novel Integrative Conjugative Element in Glaesserella parasuis.</title>
        <authorList>
            <person name="Hu G."/>
            <person name="Sun H."/>
        </authorList>
    </citation>
    <scope>NUCLEOTIDE SEQUENCE</scope>
    <source>
        <strain evidence="9">GHP1807</strain>
    </source>
</reference>
<dbReference type="Proteomes" id="UP001148834">
    <property type="component" value="Unassembled WGS sequence"/>
</dbReference>
<feature type="transmembrane region" description="Helical" evidence="7">
    <location>
        <begin position="114"/>
        <end position="132"/>
    </location>
</feature>
<dbReference type="EMBL" id="CP071491">
    <property type="protein sequence ID" value="QSX17082.1"/>
    <property type="molecule type" value="Genomic_DNA"/>
</dbReference>
<keyword evidence="3" id="KW-1003">Cell membrane</keyword>
<dbReference type="EMBL" id="CP121769">
    <property type="protein sequence ID" value="WGE10206.1"/>
    <property type="molecule type" value="Genomic_DNA"/>
</dbReference>
<dbReference type="PANTHER" id="PTHR33452">
    <property type="entry name" value="OXIDOREDUCTASE CATD-RELATED"/>
    <property type="match status" value="1"/>
</dbReference>
<evidence type="ECO:0000313" key="11">
    <source>
        <dbReference type="Proteomes" id="UP001148834"/>
    </source>
</evidence>
<evidence type="ECO:0000313" key="10">
    <source>
        <dbReference type="EMBL" id="WGE10206.1"/>
    </source>
</evidence>
<organism evidence="8 11">
    <name type="scientific">Glaesserella parasuis</name>
    <name type="common">Haemophilus parasuis</name>
    <dbReference type="NCBI Taxonomy" id="738"/>
    <lineage>
        <taxon>Bacteria</taxon>
        <taxon>Pseudomonadati</taxon>
        <taxon>Pseudomonadota</taxon>
        <taxon>Gammaproteobacteria</taxon>
        <taxon>Pasteurellales</taxon>
        <taxon>Pasteurellaceae</taxon>
        <taxon>Glaesserella</taxon>
    </lineage>
</organism>
<keyword evidence="4 7" id="KW-0812">Transmembrane</keyword>
<reference evidence="8" key="2">
    <citation type="submission" date="2022-09" db="EMBL/GenBank/DDBJ databases">
        <title>Molecular characterization of Glaesserella parasuis strains circulating in commercial swine farms using whole-genome sequencing.</title>
        <authorList>
            <person name="Mugabi R."/>
            <person name="Clavijo M."/>
            <person name="Li G."/>
        </authorList>
    </citation>
    <scope>NUCLEOTIDE SEQUENCE</scope>
    <source>
        <strain evidence="8">0435-53</strain>
    </source>
</reference>
<dbReference type="RefSeq" id="WP_021110203.1">
    <property type="nucleotide sequence ID" value="NZ_CBCRUP010000078.1"/>
</dbReference>
<keyword evidence="6 7" id="KW-0472">Membrane</keyword>
<dbReference type="InterPro" id="IPR032808">
    <property type="entry name" value="DoxX"/>
</dbReference>
<comment type="similarity">
    <text evidence="2">Belongs to the DoxX family.</text>
</comment>
<feature type="transmembrane region" description="Helical" evidence="7">
    <location>
        <begin position="52"/>
        <end position="74"/>
    </location>
</feature>
<evidence type="ECO:0000313" key="8">
    <source>
        <dbReference type="EMBL" id="MDD2168333.1"/>
    </source>
</evidence>
<dbReference type="Proteomes" id="UP000662736">
    <property type="component" value="Chromosome"/>
</dbReference>
<evidence type="ECO:0000313" key="9">
    <source>
        <dbReference type="EMBL" id="QSX17082.1"/>
    </source>
</evidence>
<dbReference type="Pfam" id="PF07681">
    <property type="entry name" value="DoxX"/>
    <property type="match status" value="1"/>
</dbReference>
<dbReference type="OrthoDB" id="346004at2"/>
<accession>A0A084EFU5</accession>
<evidence type="ECO:0000256" key="4">
    <source>
        <dbReference type="ARBA" id="ARBA00022692"/>
    </source>
</evidence>